<dbReference type="PRINTS" id="PR00956">
    <property type="entry name" value="FLGMOTORFLIN"/>
</dbReference>
<protein>
    <submittedName>
        <fullName evidence="3">Flagellar motor switch protein</fullName>
    </submittedName>
</protein>
<dbReference type="Gene3D" id="2.30.330.10">
    <property type="entry name" value="SpoA-like"/>
    <property type="match status" value="1"/>
</dbReference>
<dbReference type="GO" id="GO:0006935">
    <property type="term" value="P:chemotaxis"/>
    <property type="evidence" value="ECO:0007669"/>
    <property type="project" value="InterPro"/>
</dbReference>
<keyword evidence="4" id="KW-1185">Reference proteome</keyword>
<dbReference type="AlphaFoldDB" id="A0A158C0W1"/>
<organism evidence="3 4">
    <name type="scientific">Caballeronia pedi</name>
    <dbReference type="NCBI Taxonomy" id="1777141"/>
    <lineage>
        <taxon>Bacteria</taxon>
        <taxon>Pseudomonadati</taxon>
        <taxon>Pseudomonadota</taxon>
        <taxon>Betaproteobacteria</taxon>
        <taxon>Burkholderiales</taxon>
        <taxon>Burkholderiaceae</taxon>
        <taxon>Caballeronia</taxon>
    </lineage>
</organism>
<dbReference type="InterPro" id="IPR001172">
    <property type="entry name" value="FliN_T3SS_HrcQb"/>
</dbReference>
<keyword evidence="3" id="KW-0966">Cell projection</keyword>
<feature type="domain" description="Flagellar motor switch protein FliN-like C-terminal" evidence="2">
    <location>
        <begin position="188"/>
        <end position="262"/>
    </location>
</feature>
<dbReference type="OrthoDB" id="9098467at2"/>
<dbReference type="STRING" id="1777141.AWB80_04392"/>
<keyword evidence="3" id="KW-0969">Cilium</keyword>
<dbReference type="GO" id="GO:0003774">
    <property type="term" value="F:cytoskeletal motor activity"/>
    <property type="evidence" value="ECO:0007669"/>
    <property type="project" value="InterPro"/>
</dbReference>
<evidence type="ECO:0000259" key="2">
    <source>
        <dbReference type="Pfam" id="PF01052"/>
    </source>
</evidence>
<dbReference type="GO" id="GO:0009425">
    <property type="term" value="C:bacterial-type flagellum basal body"/>
    <property type="evidence" value="ECO:0007669"/>
    <property type="project" value="InterPro"/>
</dbReference>
<dbReference type="EMBL" id="FCOE02000015">
    <property type="protein sequence ID" value="SAK75890.1"/>
    <property type="molecule type" value="Genomic_DNA"/>
</dbReference>
<comment type="similarity">
    <text evidence="1">Belongs to the FliN/MopA/SpaO family.</text>
</comment>
<keyword evidence="3" id="KW-0282">Flagellum</keyword>
<dbReference type="SUPFAM" id="SSF101801">
    <property type="entry name" value="Surface presentation of antigens (SPOA)"/>
    <property type="match status" value="1"/>
</dbReference>
<gene>
    <name evidence="3" type="ORF">AWB80_04392</name>
</gene>
<proteinExistence type="inferred from homology"/>
<dbReference type="Proteomes" id="UP000054911">
    <property type="component" value="Unassembled WGS sequence"/>
</dbReference>
<sequence length="268" mass="29080">MNAPVRWRPLAQSDLDVACTMMEASIALWRDDWFGSSDAPGVRVTAGRIVCKTEPWSDPQLSRLPDSDRVWWSVAKEASRALAGMALGLTQDEAATVSGATCPPFTMLGERIIHELSLALASVQHRIPQAIESTSEARLNGVLVQLTTQQGQALCSVLYATDLIIRKSTVARSKTAFQRSLTSRRHALAATKVQLHARLGRAALAIRDLLELAPGDVIRLDRKVDEGVELFVQGDGSLAPSVVATGRLGQTQDRFSVQLDSLAAHYSK</sequence>
<evidence type="ECO:0000313" key="3">
    <source>
        <dbReference type="EMBL" id="SAK75890.1"/>
    </source>
</evidence>
<dbReference type="GO" id="GO:0071973">
    <property type="term" value="P:bacterial-type flagellum-dependent cell motility"/>
    <property type="evidence" value="ECO:0007669"/>
    <property type="project" value="InterPro"/>
</dbReference>
<comment type="caution">
    <text evidence="3">The sequence shown here is derived from an EMBL/GenBank/DDBJ whole genome shotgun (WGS) entry which is preliminary data.</text>
</comment>
<reference evidence="3" key="1">
    <citation type="submission" date="2016-01" db="EMBL/GenBank/DDBJ databases">
        <authorList>
            <person name="Peeters C."/>
        </authorList>
    </citation>
    <scope>NUCLEOTIDE SEQUENCE [LARGE SCALE GENOMIC DNA]</scope>
    <source>
        <strain evidence="3">LMG 29323</strain>
    </source>
</reference>
<evidence type="ECO:0000313" key="4">
    <source>
        <dbReference type="Proteomes" id="UP000054911"/>
    </source>
</evidence>
<accession>A0A158C0W1</accession>
<dbReference type="Pfam" id="PF01052">
    <property type="entry name" value="FliMN_C"/>
    <property type="match status" value="1"/>
</dbReference>
<dbReference type="InterPro" id="IPR036429">
    <property type="entry name" value="SpoA-like_sf"/>
</dbReference>
<name>A0A158C0W1_9BURK</name>
<dbReference type="RefSeq" id="WP_061176790.1">
    <property type="nucleotide sequence ID" value="NZ_FCOE02000015.1"/>
</dbReference>
<evidence type="ECO:0000256" key="1">
    <source>
        <dbReference type="ARBA" id="ARBA00009226"/>
    </source>
</evidence>
<dbReference type="InterPro" id="IPR001543">
    <property type="entry name" value="FliN-like_C"/>
</dbReference>